<dbReference type="GO" id="GO:0072344">
    <property type="term" value="P:rescue of stalled ribosome"/>
    <property type="evidence" value="ECO:0007669"/>
    <property type="project" value="InterPro"/>
</dbReference>
<dbReference type="VEuPathDB" id="FungiDB:HMPREF1541_04460"/>
<dbReference type="GO" id="GO:0005634">
    <property type="term" value="C:nucleus"/>
    <property type="evidence" value="ECO:0007669"/>
    <property type="project" value="InterPro"/>
</dbReference>
<name>W2RWV9_CYPE1</name>
<dbReference type="EMBL" id="KB822720">
    <property type="protein sequence ID" value="ETN40184.1"/>
    <property type="molecule type" value="Genomic_DNA"/>
</dbReference>
<dbReference type="Proteomes" id="UP000030752">
    <property type="component" value="Unassembled WGS sequence"/>
</dbReference>
<accession>W2RWV9</accession>
<evidence type="ECO:0000313" key="3">
    <source>
        <dbReference type="EMBL" id="ETN40184.1"/>
    </source>
</evidence>
<feature type="compositionally biased region" description="Basic and acidic residues" evidence="1">
    <location>
        <begin position="320"/>
        <end position="336"/>
    </location>
</feature>
<dbReference type="Pfam" id="PF06221">
    <property type="entry name" value="zf-C2HC5"/>
    <property type="match status" value="1"/>
</dbReference>
<evidence type="ECO:0000313" key="4">
    <source>
        <dbReference type="Proteomes" id="UP000030752"/>
    </source>
</evidence>
<gene>
    <name evidence="3" type="ORF">HMPREF1541_04460</name>
</gene>
<organism evidence="3 4">
    <name type="scientific">Cyphellophora europaea (strain CBS 101466)</name>
    <name type="common">Phialophora europaea</name>
    <dbReference type="NCBI Taxonomy" id="1220924"/>
    <lineage>
        <taxon>Eukaryota</taxon>
        <taxon>Fungi</taxon>
        <taxon>Dikarya</taxon>
        <taxon>Ascomycota</taxon>
        <taxon>Pezizomycotina</taxon>
        <taxon>Eurotiomycetes</taxon>
        <taxon>Chaetothyriomycetidae</taxon>
        <taxon>Chaetothyriales</taxon>
        <taxon>Cyphellophoraceae</taxon>
        <taxon>Cyphellophora</taxon>
    </lineage>
</organism>
<dbReference type="GeneID" id="19971799"/>
<feature type="region of interest" description="Disordered" evidence="1">
    <location>
        <begin position="1"/>
        <end position="53"/>
    </location>
</feature>
<feature type="region of interest" description="Disordered" evidence="1">
    <location>
        <begin position="271"/>
        <end position="355"/>
    </location>
</feature>
<dbReference type="GO" id="GO:0180022">
    <property type="term" value="C:RQC-trigger complex"/>
    <property type="evidence" value="ECO:0007669"/>
    <property type="project" value="InterPro"/>
</dbReference>
<dbReference type="FunCoup" id="W2RWV9">
    <property type="interactions" value="107"/>
</dbReference>
<dbReference type="GO" id="GO:0008270">
    <property type="term" value="F:zinc ion binding"/>
    <property type="evidence" value="ECO:0007669"/>
    <property type="project" value="InterPro"/>
</dbReference>
<feature type="compositionally biased region" description="Low complexity" evidence="1">
    <location>
        <begin position="37"/>
        <end position="53"/>
    </location>
</feature>
<dbReference type="GO" id="GO:0045893">
    <property type="term" value="P:positive regulation of DNA-templated transcription"/>
    <property type="evidence" value="ECO:0007669"/>
    <property type="project" value="TreeGrafter"/>
</dbReference>
<dbReference type="InterPro" id="IPR039128">
    <property type="entry name" value="TRIP4-like"/>
</dbReference>
<feature type="compositionally biased region" description="Acidic residues" evidence="1">
    <location>
        <begin position="277"/>
        <end position="291"/>
    </location>
</feature>
<evidence type="ECO:0000259" key="2">
    <source>
        <dbReference type="Pfam" id="PF06221"/>
    </source>
</evidence>
<dbReference type="eggNOG" id="KOG2845">
    <property type="taxonomic scope" value="Eukaryota"/>
</dbReference>
<proteinExistence type="predicted"/>
<dbReference type="PANTHER" id="PTHR12963:SF4">
    <property type="entry name" value="ACTIVATING SIGNAL COINTEGRATOR 1"/>
    <property type="match status" value="1"/>
</dbReference>
<reference evidence="3 4" key="1">
    <citation type="submission" date="2013-03" db="EMBL/GenBank/DDBJ databases">
        <title>The Genome Sequence of Phialophora europaea CBS 101466.</title>
        <authorList>
            <consortium name="The Broad Institute Genomics Platform"/>
            <person name="Cuomo C."/>
            <person name="de Hoog S."/>
            <person name="Gorbushina A."/>
            <person name="Walker B."/>
            <person name="Young S.K."/>
            <person name="Zeng Q."/>
            <person name="Gargeya S."/>
            <person name="Fitzgerald M."/>
            <person name="Haas B."/>
            <person name="Abouelleil A."/>
            <person name="Allen A.W."/>
            <person name="Alvarado L."/>
            <person name="Arachchi H.M."/>
            <person name="Berlin A.M."/>
            <person name="Chapman S.B."/>
            <person name="Gainer-Dewar J."/>
            <person name="Goldberg J."/>
            <person name="Griggs A."/>
            <person name="Gujja S."/>
            <person name="Hansen M."/>
            <person name="Howarth C."/>
            <person name="Imamovic A."/>
            <person name="Ireland A."/>
            <person name="Larimer J."/>
            <person name="McCowan C."/>
            <person name="Murphy C."/>
            <person name="Pearson M."/>
            <person name="Poon T.W."/>
            <person name="Priest M."/>
            <person name="Roberts A."/>
            <person name="Saif S."/>
            <person name="Shea T."/>
            <person name="Sisk P."/>
            <person name="Sykes S."/>
            <person name="Wortman J."/>
            <person name="Nusbaum C."/>
            <person name="Birren B."/>
        </authorList>
    </citation>
    <scope>NUCLEOTIDE SEQUENCE [LARGE SCALE GENOMIC DNA]</scope>
    <source>
        <strain evidence="3 4">CBS 101466</strain>
    </source>
</reference>
<dbReference type="OrthoDB" id="338816at2759"/>
<dbReference type="AlphaFoldDB" id="W2RWV9"/>
<sequence>MVGATNRPPPSAQGNLISEYLPNVRSKQSHKKHHGPSSGSPSRGGTNTTTTSSISDLTSAITALELSTNPSLSNPSAPRKCTCNASIHPLFTTAPNCLSCGKIICALEGLQPCSFCATPILSPAETQSMIASLKQERGTERQIAHNLSVASSRTGTPSTSVGVSPSSSSENLAALTAAKAHRDKLLAYQSQNTRRTKIHDEAADFSMLTPGQTQWMTPVQRAAALKQQQRYLRELEESSRPEYEKTRQVVSLGFNKKGKLVRTYQREKVPSAAAVADEADEDTDEHGEAEMEGQALTSGTGAFSNNPLLKGGGLIRPIWKAKDGEQNDKGKGRGEGRTNVWRRVQHDEDNEQWVL</sequence>
<protein>
    <recommendedName>
        <fullName evidence="2">TRIP4/RQT4 C2HC5-type zinc finger domain-containing protein</fullName>
    </recommendedName>
</protein>
<feature type="domain" description="TRIP4/RQT4 C2HC5-type zinc finger" evidence="2">
    <location>
        <begin position="79"/>
        <end position="130"/>
    </location>
</feature>
<keyword evidence="4" id="KW-1185">Reference proteome</keyword>
<dbReference type="PANTHER" id="PTHR12963">
    <property type="entry name" value="THYROID RECEPTOR INTERACTING PROTEIN RELATED"/>
    <property type="match status" value="1"/>
</dbReference>
<dbReference type="HOGENOM" id="CLU_027500_1_0_1"/>
<dbReference type="InParanoid" id="W2RWV9"/>
<dbReference type="InterPro" id="IPR009349">
    <property type="entry name" value="TRIP4/RQT4_C2HC5_Znf"/>
</dbReference>
<feature type="compositionally biased region" description="Polar residues" evidence="1">
    <location>
        <begin position="295"/>
        <end position="307"/>
    </location>
</feature>
<dbReference type="RefSeq" id="XP_008717027.1">
    <property type="nucleotide sequence ID" value="XM_008718805.1"/>
</dbReference>
<evidence type="ECO:0000256" key="1">
    <source>
        <dbReference type="SAM" id="MobiDB-lite"/>
    </source>
</evidence>
<dbReference type="STRING" id="1220924.W2RWV9"/>